<gene>
    <name evidence="2" type="ORF">HPB51_012584</name>
</gene>
<proteinExistence type="predicted"/>
<feature type="compositionally biased region" description="Polar residues" evidence="1">
    <location>
        <begin position="107"/>
        <end position="118"/>
    </location>
</feature>
<feature type="compositionally biased region" description="Basic and acidic residues" evidence="1">
    <location>
        <begin position="25"/>
        <end position="40"/>
    </location>
</feature>
<reference evidence="2" key="2">
    <citation type="submission" date="2021-09" db="EMBL/GenBank/DDBJ databases">
        <authorList>
            <person name="Jia N."/>
            <person name="Wang J."/>
            <person name="Shi W."/>
            <person name="Du L."/>
            <person name="Sun Y."/>
            <person name="Zhan W."/>
            <person name="Jiang J."/>
            <person name="Wang Q."/>
            <person name="Zhang B."/>
            <person name="Ji P."/>
            <person name="Sakyi L.B."/>
            <person name="Cui X."/>
            <person name="Yuan T."/>
            <person name="Jiang B."/>
            <person name="Yang W."/>
            <person name="Lam T.T.-Y."/>
            <person name="Chang Q."/>
            <person name="Ding S."/>
            <person name="Wang X."/>
            <person name="Zhu J."/>
            <person name="Ruan X."/>
            <person name="Zhao L."/>
            <person name="Wei J."/>
            <person name="Que T."/>
            <person name="Du C."/>
            <person name="Cheng J."/>
            <person name="Dai P."/>
            <person name="Han X."/>
            <person name="Huang E."/>
            <person name="Gao Y."/>
            <person name="Liu J."/>
            <person name="Shao H."/>
            <person name="Ye R."/>
            <person name="Li L."/>
            <person name="Wei W."/>
            <person name="Wang X."/>
            <person name="Wang C."/>
            <person name="Huo Q."/>
            <person name="Li W."/>
            <person name="Guo W."/>
            <person name="Chen H."/>
            <person name="Chen S."/>
            <person name="Zhou L."/>
            <person name="Zhou L."/>
            <person name="Ni X."/>
            <person name="Tian J."/>
            <person name="Zhou Y."/>
            <person name="Sheng Y."/>
            <person name="Liu T."/>
            <person name="Pan Y."/>
            <person name="Xia L."/>
            <person name="Li J."/>
            <person name="Zhao F."/>
            <person name="Cao W."/>
        </authorList>
    </citation>
    <scope>NUCLEOTIDE SEQUENCE</scope>
    <source>
        <strain evidence="2">Rmic-2018</strain>
        <tissue evidence="2">Larvae</tissue>
    </source>
</reference>
<accession>A0A9J6DGD6</accession>
<organism evidence="2 3">
    <name type="scientific">Rhipicephalus microplus</name>
    <name type="common">Cattle tick</name>
    <name type="synonym">Boophilus microplus</name>
    <dbReference type="NCBI Taxonomy" id="6941"/>
    <lineage>
        <taxon>Eukaryota</taxon>
        <taxon>Metazoa</taxon>
        <taxon>Ecdysozoa</taxon>
        <taxon>Arthropoda</taxon>
        <taxon>Chelicerata</taxon>
        <taxon>Arachnida</taxon>
        <taxon>Acari</taxon>
        <taxon>Parasitiformes</taxon>
        <taxon>Ixodida</taxon>
        <taxon>Ixodoidea</taxon>
        <taxon>Ixodidae</taxon>
        <taxon>Rhipicephalinae</taxon>
        <taxon>Rhipicephalus</taxon>
        <taxon>Boophilus</taxon>
    </lineage>
</organism>
<comment type="caution">
    <text evidence="2">The sequence shown here is derived from an EMBL/GenBank/DDBJ whole genome shotgun (WGS) entry which is preliminary data.</text>
</comment>
<reference evidence="2" key="1">
    <citation type="journal article" date="2020" name="Cell">
        <title>Large-Scale Comparative Analyses of Tick Genomes Elucidate Their Genetic Diversity and Vector Capacities.</title>
        <authorList>
            <consortium name="Tick Genome and Microbiome Consortium (TIGMIC)"/>
            <person name="Jia N."/>
            <person name="Wang J."/>
            <person name="Shi W."/>
            <person name="Du L."/>
            <person name="Sun Y."/>
            <person name="Zhan W."/>
            <person name="Jiang J.F."/>
            <person name="Wang Q."/>
            <person name="Zhang B."/>
            <person name="Ji P."/>
            <person name="Bell-Sakyi L."/>
            <person name="Cui X.M."/>
            <person name="Yuan T.T."/>
            <person name="Jiang B.G."/>
            <person name="Yang W.F."/>
            <person name="Lam T.T."/>
            <person name="Chang Q.C."/>
            <person name="Ding S.J."/>
            <person name="Wang X.J."/>
            <person name="Zhu J.G."/>
            <person name="Ruan X.D."/>
            <person name="Zhao L."/>
            <person name="Wei J.T."/>
            <person name="Ye R.Z."/>
            <person name="Que T.C."/>
            <person name="Du C.H."/>
            <person name="Zhou Y.H."/>
            <person name="Cheng J.X."/>
            <person name="Dai P.F."/>
            <person name="Guo W.B."/>
            <person name="Han X.H."/>
            <person name="Huang E.J."/>
            <person name="Li L.F."/>
            <person name="Wei W."/>
            <person name="Gao Y.C."/>
            <person name="Liu J.Z."/>
            <person name="Shao H.Z."/>
            <person name="Wang X."/>
            <person name="Wang C.C."/>
            <person name="Yang T.C."/>
            <person name="Huo Q.B."/>
            <person name="Li W."/>
            <person name="Chen H.Y."/>
            <person name="Chen S.E."/>
            <person name="Zhou L.G."/>
            <person name="Ni X.B."/>
            <person name="Tian J.H."/>
            <person name="Sheng Y."/>
            <person name="Liu T."/>
            <person name="Pan Y.S."/>
            <person name="Xia L.Y."/>
            <person name="Li J."/>
            <person name="Zhao F."/>
            <person name="Cao W.C."/>
        </authorList>
    </citation>
    <scope>NUCLEOTIDE SEQUENCE</scope>
    <source>
        <strain evidence="2">Rmic-2018</strain>
    </source>
</reference>
<keyword evidence="3" id="KW-1185">Reference proteome</keyword>
<sequence>MLGPKHTALIAESYKCPCVPGPDISGERLHHSGDAGDRKPAISAGRQVTYTSHATSAPTAKQNTGVSDVPPGQVTVGAAEAEKDAPKPKPVESARRGLESAPHTVLEASTESDVSTPSEEYVPPSQINKVTEVVIENFSPISEDNDNDGQGGYTEYSRFGWFRLHVDPLLCSRNRALDSFFIDHHGLRCSQLGTRWGGVAATSTASRGAAWPAVLFLAEGIADLGEASPRSAVRHSDERGLANGHGCAKHCVSTQAVRWTGWPFTRMEHRVSDAV</sequence>
<evidence type="ECO:0000313" key="3">
    <source>
        <dbReference type="Proteomes" id="UP000821866"/>
    </source>
</evidence>
<evidence type="ECO:0000313" key="2">
    <source>
        <dbReference type="EMBL" id="KAH8021189.1"/>
    </source>
</evidence>
<dbReference type="EMBL" id="JABSTU010000009">
    <property type="protein sequence ID" value="KAH8021189.1"/>
    <property type="molecule type" value="Genomic_DNA"/>
</dbReference>
<name>A0A9J6DGD6_RHIMP</name>
<dbReference type="Proteomes" id="UP000821866">
    <property type="component" value="Chromosome 7"/>
</dbReference>
<feature type="compositionally biased region" description="Basic and acidic residues" evidence="1">
    <location>
        <begin position="80"/>
        <end position="98"/>
    </location>
</feature>
<dbReference type="AlphaFoldDB" id="A0A9J6DGD6"/>
<protein>
    <submittedName>
        <fullName evidence="2">Uncharacterized protein</fullName>
    </submittedName>
</protein>
<feature type="region of interest" description="Disordered" evidence="1">
    <location>
        <begin position="20"/>
        <end position="123"/>
    </location>
</feature>
<evidence type="ECO:0000256" key="1">
    <source>
        <dbReference type="SAM" id="MobiDB-lite"/>
    </source>
</evidence>
<feature type="compositionally biased region" description="Polar residues" evidence="1">
    <location>
        <begin position="46"/>
        <end position="66"/>
    </location>
</feature>